<name>A0ABU5XE70_9MYCO</name>
<gene>
    <name evidence="1" type="ORF">K6T79_04305</name>
</gene>
<evidence type="ECO:0000313" key="2">
    <source>
        <dbReference type="Proteomes" id="UP001299596"/>
    </source>
</evidence>
<dbReference type="EMBL" id="JAYJJR010000002">
    <property type="protein sequence ID" value="MEB3020264.1"/>
    <property type="molecule type" value="Genomic_DNA"/>
</dbReference>
<protein>
    <submittedName>
        <fullName evidence="1">Uncharacterized protein</fullName>
    </submittedName>
</protein>
<reference evidence="1 2" key="1">
    <citation type="submission" date="2023-12" db="EMBL/GenBank/DDBJ databases">
        <title>Description of new species of Mycobacterium terrae complex isolated from sewage at the Sao Paulo Zoological Park Foundation in Brazil.</title>
        <authorList>
            <person name="Romagnoli C.L."/>
            <person name="Conceicao E.C."/>
            <person name="Machado E."/>
            <person name="Barreto L.B.P.F."/>
            <person name="Sharma A."/>
            <person name="Silva N.M."/>
            <person name="Marques L.E."/>
            <person name="Juliana M.A."/>
            <person name="Lourenco M.C.S."/>
            <person name="Digiampietri L.A."/>
            <person name="Suffys P.N."/>
            <person name="Viana-Niero C."/>
        </authorList>
    </citation>
    <scope>NUCLEOTIDE SEQUENCE [LARGE SCALE GENOMIC DNA]</scope>
    <source>
        <strain evidence="1 2">MYC098</strain>
    </source>
</reference>
<dbReference type="RefSeq" id="WP_225405778.1">
    <property type="nucleotide sequence ID" value="NZ_JAYJJR010000002.1"/>
</dbReference>
<comment type="caution">
    <text evidence="1">The sequence shown here is derived from an EMBL/GenBank/DDBJ whole genome shotgun (WGS) entry which is preliminary data.</text>
</comment>
<evidence type="ECO:0000313" key="1">
    <source>
        <dbReference type="EMBL" id="MEB3020264.1"/>
    </source>
</evidence>
<accession>A0ABU5XE70</accession>
<organism evidence="1 2">
    <name type="scientific">[Mycobacterium] crassicus</name>
    <dbReference type="NCBI Taxonomy" id="2872309"/>
    <lineage>
        <taxon>Bacteria</taxon>
        <taxon>Bacillati</taxon>
        <taxon>Actinomycetota</taxon>
        <taxon>Actinomycetes</taxon>
        <taxon>Mycobacteriales</taxon>
        <taxon>Mycobacteriaceae</taxon>
        <taxon>Mycolicibacter</taxon>
    </lineage>
</organism>
<keyword evidence="2" id="KW-1185">Reference proteome</keyword>
<sequence length="168" mass="18918">MDTHTRKYRLPDHGYAIVRWAHELAKGRGAVVVEPDIEILRRPDGALAFVDAAPFKTVPDGPASVLRELLDLEAREIRAWSKAGFARFHKRAAARQADRICRAQGSEAAVDWVLANATTDDPDLDLDLGELRDRLGARLYNAGGFDEDFYRAEVGRCIEHRRRQRLNG</sequence>
<dbReference type="Proteomes" id="UP001299596">
    <property type="component" value="Unassembled WGS sequence"/>
</dbReference>
<proteinExistence type="predicted"/>